<sequence length="417" mass="44451">MSNARAIAAATATLRNLLLTQVPLIDSDLSDIEVTTQPLDLARKNITKAQLNLFLYETPIAAAWRNHDVPGIVRPGETGTPPLAISLRYLLTAYGRGESDNDGTSHRVLGSAMGLLNDHPLLGAAEISAALANNDLGNQIERVRITWHPLGVEEMSKLWTIFQTQYRLSAAYEVGIILIDSRRPVRAPLPVLKRGSEDRGAIAVAGLAPVLERLTLPRSQSAIRLGEDFDLIGSNVSASDSEVVISSALLDADIVLPPSASDRPDTLSVHIDDVADDPDASSRWHPGYYLLVLTQARPDVPPISSNAVALALAPRIVVTPLAAAPGDVAITIRCAPRIRDGQRVLLLFGDRQVKPDSVTNPADPQQPTELTFTVPDVAAAGDYVVRLRVDGVDSIPAISAGTPPLPAFDPAQTVVVA</sequence>
<keyword evidence="3" id="KW-1185">Reference proteome</keyword>
<dbReference type="Pfam" id="PF14065">
    <property type="entry name" value="Pvc16_N"/>
    <property type="match status" value="1"/>
</dbReference>
<evidence type="ECO:0000313" key="2">
    <source>
        <dbReference type="EMBL" id="PSJ43360.1"/>
    </source>
</evidence>
<name>A0A2P7QZG4_9SPHN</name>
<dbReference type="AlphaFoldDB" id="A0A2P7QZG4"/>
<dbReference type="RefSeq" id="WP_106511379.1">
    <property type="nucleotide sequence ID" value="NZ_PXYI01000001.1"/>
</dbReference>
<proteinExistence type="predicted"/>
<dbReference type="Proteomes" id="UP000241167">
    <property type="component" value="Unassembled WGS sequence"/>
</dbReference>
<accession>A0A2P7QZG4</accession>
<protein>
    <submittedName>
        <fullName evidence="2">DUF4255 domain-containing protein</fullName>
    </submittedName>
</protein>
<comment type="caution">
    <text evidence="2">The sequence shown here is derived from an EMBL/GenBank/DDBJ whole genome shotgun (WGS) entry which is preliminary data.</text>
</comment>
<dbReference type="InterPro" id="IPR025351">
    <property type="entry name" value="Pvc16_N"/>
</dbReference>
<dbReference type="OrthoDB" id="527247at2"/>
<evidence type="ECO:0000313" key="3">
    <source>
        <dbReference type="Proteomes" id="UP000241167"/>
    </source>
</evidence>
<reference evidence="2 3" key="1">
    <citation type="submission" date="2018-03" db="EMBL/GenBank/DDBJ databases">
        <title>The draft genome of Sphingosinicella sp. GL-C-18.</title>
        <authorList>
            <person name="Liu L."/>
            <person name="Li L."/>
            <person name="Liang L."/>
            <person name="Zhang X."/>
            <person name="Wang T."/>
        </authorList>
    </citation>
    <scope>NUCLEOTIDE SEQUENCE [LARGE SCALE GENOMIC DNA]</scope>
    <source>
        <strain evidence="2 3">GL-C-18</strain>
    </source>
</reference>
<organism evidence="2 3">
    <name type="scientific">Allosphingosinicella deserti</name>
    <dbReference type="NCBI Taxonomy" id="2116704"/>
    <lineage>
        <taxon>Bacteria</taxon>
        <taxon>Pseudomonadati</taxon>
        <taxon>Pseudomonadota</taxon>
        <taxon>Alphaproteobacteria</taxon>
        <taxon>Sphingomonadales</taxon>
        <taxon>Sphingomonadaceae</taxon>
        <taxon>Allosphingosinicella</taxon>
    </lineage>
</organism>
<feature type="domain" description="Pvc16 N-terminal" evidence="1">
    <location>
        <begin position="10"/>
        <end position="192"/>
    </location>
</feature>
<dbReference type="EMBL" id="PXYI01000001">
    <property type="protein sequence ID" value="PSJ43360.1"/>
    <property type="molecule type" value="Genomic_DNA"/>
</dbReference>
<gene>
    <name evidence="2" type="ORF">C7I55_03060</name>
</gene>
<evidence type="ECO:0000259" key="1">
    <source>
        <dbReference type="Pfam" id="PF14065"/>
    </source>
</evidence>